<protein>
    <submittedName>
        <fullName evidence="6">TetR family transcriptional regulator</fullName>
    </submittedName>
</protein>
<evidence type="ECO:0000259" key="5">
    <source>
        <dbReference type="PROSITE" id="PS50977"/>
    </source>
</evidence>
<keyword evidence="7" id="KW-1185">Reference proteome</keyword>
<feature type="domain" description="HTH tetR-type" evidence="5">
    <location>
        <begin position="13"/>
        <end position="73"/>
    </location>
</feature>
<evidence type="ECO:0000256" key="1">
    <source>
        <dbReference type="ARBA" id="ARBA00023015"/>
    </source>
</evidence>
<dbReference type="InterPro" id="IPR050109">
    <property type="entry name" value="HTH-type_TetR-like_transc_reg"/>
</dbReference>
<dbReference type="EMBL" id="JAQGLA010000011">
    <property type="protein sequence ID" value="MDA3625800.1"/>
    <property type="molecule type" value="Genomic_DNA"/>
</dbReference>
<evidence type="ECO:0000313" key="7">
    <source>
        <dbReference type="Proteomes" id="UP001210380"/>
    </source>
</evidence>
<gene>
    <name evidence="6" type="ORF">OU415_10160</name>
</gene>
<evidence type="ECO:0000313" key="6">
    <source>
        <dbReference type="EMBL" id="MDA3625800.1"/>
    </source>
</evidence>
<comment type="caution">
    <text evidence="6">The sequence shown here is derived from an EMBL/GenBank/DDBJ whole genome shotgun (WGS) entry which is preliminary data.</text>
</comment>
<reference evidence="6 7" key="1">
    <citation type="submission" date="2022-11" db="EMBL/GenBank/DDBJ databases">
        <title>Draft genome sequence of Saccharopolyspora sp. WRP15-2 isolated from rhizosphere soils of wild rice in Thailand.</title>
        <authorList>
            <person name="Duangmal K."/>
            <person name="Kammanee S."/>
            <person name="Muangham S."/>
        </authorList>
    </citation>
    <scope>NUCLEOTIDE SEQUENCE [LARGE SCALE GENOMIC DNA]</scope>
    <source>
        <strain evidence="6 7">WRP15-2</strain>
    </source>
</reference>
<dbReference type="PROSITE" id="PS50977">
    <property type="entry name" value="HTH_TETR_2"/>
    <property type="match status" value="1"/>
</dbReference>
<dbReference type="InterPro" id="IPR009057">
    <property type="entry name" value="Homeodomain-like_sf"/>
</dbReference>
<organism evidence="6 7">
    <name type="scientific">Saccharopolyspora oryzae</name>
    <dbReference type="NCBI Taxonomy" id="2997343"/>
    <lineage>
        <taxon>Bacteria</taxon>
        <taxon>Bacillati</taxon>
        <taxon>Actinomycetota</taxon>
        <taxon>Actinomycetes</taxon>
        <taxon>Pseudonocardiales</taxon>
        <taxon>Pseudonocardiaceae</taxon>
        <taxon>Saccharopolyspora</taxon>
    </lineage>
</organism>
<keyword evidence="3" id="KW-0804">Transcription</keyword>
<dbReference type="PANTHER" id="PTHR30055:SF234">
    <property type="entry name" value="HTH-TYPE TRANSCRIPTIONAL REGULATOR BETI"/>
    <property type="match status" value="1"/>
</dbReference>
<name>A0ABT4UVS5_9PSEU</name>
<dbReference type="InterPro" id="IPR001647">
    <property type="entry name" value="HTH_TetR"/>
</dbReference>
<feature type="DNA-binding region" description="H-T-H motif" evidence="4">
    <location>
        <begin position="36"/>
        <end position="55"/>
    </location>
</feature>
<accession>A0ABT4UVS5</accession>
<dbReference type="Gene3D" id="1.10.10.60">
    <property type="entry name" value="Homeodomain-like"/>
    <property type="match status" value="1"/>
</dbReference>
<evidence type="ECO:0000256" key="3">
    <source>
        <dbReference type="ARBA" id="ARBA00023163"/>
    </source>
</evidence>
<evidence type="ECO:0000256" key="4">
    <source>
        <dbReference type="PROSITE-ProRule" id="PRU00335"/>
    </source>
</evidence>
<dbReference type="SUPFAM" id="SSF46689">
    <property type="entry name" value="Homeodomain-like"/>
    <property type="match status" value="1"/>
</dbReference>
<dbReference type="Pfam" id="PF00440">
    <property type="entry name" value="TetR_N"/>
    <property type="match status" value="1"/>
</dbReference>
<dbReference type="RefSeq" id="WP_270948376.1">
    <property type="nucleotide sequence ID" value="NZ_JAQGLA010000011.1"/>
</dbReference>
<dbReference type="PANTHER" id="PTHR30055">
    <property type="entry name" value="HTH-TYPE TRANSCRIPTIONAL REGULATOR RUTR"/>
    <property type="match status" value="1"/>
</dbReference>
<dbReference type="Proteomes" id="UP001210380">
    <property type="component" value="Unassembled WGS sequence"/>
</dbReference>
<keyword evidence="2 4" id="KW-0238">DNA-binding</keyword>
<dbReference type="PRINTS" id="PR00455">
    <property type="entry name" value="HTHTETR"/>
</dbReference>
<sequence length="224" mass="23875">MAERVGLRERKKQRTRAAIADAAIAMFLESGFDEVSCADVAARAEVSKPTLFKYFPAKEDLVLHRIADHEGEAAAAVRERAAGEDPLAALRRHHLAALAARDPITGLNDSPEVRGLHQLIESTPALSARMLGFAERRAEALADALVEAGAPAGIATRIAAHQVVTAQRVLAEENVRQLSSGRSPDELYPEAVAAAECAFDMLRTGLDGICGDLRAEGAGRLPPK</sequence>
<dbReference type="Gene3D" id="1.10.357.10">
    <property type="entry name" value="Tetracycline Repressor, domain 2"/>
    <property type="match status" value="1"/>
</dbReference>
<keyword evidence="1" id="KW-0805">Transcription regulation</keyword>
<proteinExistence type="predicted"/>
<evidence type="ECO:0000256" key="2">
    <source>
        <dbReference type="ARBA" id="ARBA00023125"/>
    </source>
</evidence>